<dbReference type="InterPro" id="IPR011051">
    <property type="entry name" value="RmlC_Cupin_sf"/>
</dbReference>
<dbReference type="PANTHER" id="PTHR38461:SF1">
    <property type="entry name" value="4-DEOXY-L-THREO-5-HEXOSULOSE-URONATE KETOL-ISOMERASE"/>
    <property type="match status" value="1"/>
</dbReference>
<evidence type="ECO:0000256" key="1">
    <source>
        <dbReference type="ARBA" id="ARBA00000552"/>
    </source>
</evidence>
<dbReference type="CDD" id="cd20294">
    <property type="entry name" value="cupin_KduI_N"/>
    <property type="match status" value="1"/>
</dbReference>
<evidence type="ECO:0000256" key="3">
    <source>
        <dbReference type="ARBA" id="ARBA00008086"/>
    </source>
</evidence>
<dbReference type="OrthoDB" id="9770644at2"/>
<sequence length="278" mass="31462">MQVRQSIHSDHAKKLDTTELRREFLIEKIFEADQYTMTYSHIDRIIVGGIMPVSKSVTIGTEVGKQLGVSYFLERREFGAINIGGAGIITVDGTRYEVGNEEAIYIGKGAKEVIFNSVDAAKPAKFYYNCAPAHMAYPTKLITRADVTPMTVGSPETSNLRTINKYLIPEVVETCQLSMGLTKLAEGSLWNTMPTHTHERRMEAYFYFNIDEENAVFHMMGQPQETRHILVHNEQAVLSPSWSIHSGVGTKNYTFIWGMIGENQTYDDMDHVKIKDIR</sequence>
<dbReference type="InterPro" id="IPR007045">
    <property type="entry name" value="KduI"/>
</dbReference>
<dbReference type="GO" id="GO:0042840">
    <property type="term" value="P:D-glucuronate catabolic process"/>
    <property type="evidence" value="ECO:0007669"/>
    <property type="project" value="TreeGrafter"/>
</dbReference>
<dbReference type="InterPro" id="IPR021120">
    <property type="entry name" value="KduI/IolB_isomerase"/>
</dbReference>
<dbReference type="HAMAP" id="MF_00687">
    <property type="entry name" value="KduI"/>
    <property type="match status" value="1"/>
</dbReference>
<dbReference type="NCBIfam" id="NF002091">
    <property type="entry name" value="PRK00924.1"/>
    <property type="match status" value="1"/>
</dbReference>
<dbReference type="Pfam" id="PF04962">
    <property type="entry name" value="KduI"/>
    <property type="match status" value="1"/>
</dbReference>
<keyword evidence="5 7" id="KW-0862">Zinc</keyword>
<comment type="cofactor">
    <cofactor evidence="7">
        <name>Zn(2+)</name>
        <dbReference type="ChEBI" id="CHEBI:29105"/>
    </cofactor>
    <text evidence="7">Binds 1 zinc ion per subunit.</text>
</comment>
<dbReference type="Gene3D" id="2.60.120.10">
    <property type="entry name" value="Jelly Rolls"/>
    <property type="match status" value="1"/>
</dbReference>
<feature type="binding site" evidence="7">
    <location>
        <position position="203"/>
    </location>
    <ligand>
        <name>Zn(2+)</name>
        <dbReference type="ChEBI" id="CHEBI:29105"/>
    </ligand>
</feature>
<dbReference type="AlphaFoldDB" id="A0A9D7AFB2"/>
<dbReference type="PIRSF" id="PIRSF006625">
    <property type="entry name" value="KduI"/>
    <property type="match status" value="1"/>
</dbReference>
<evidence type="ECO:0000313" key="9">
    <source>
        <dbReference type="EMBL" id="MBK5174997.1"/>
    </source>
</evidence>
<comment type="function">
    <text evidence="7">Catalyzes the isomerization of 5-dehydro-4-deoxy-D-glucuronate to 3-deoxy-D-glycero-2,5-hexodiulosonate.</text>
</comment>
<gene>
    <name evidence="7 9" type="primary">kduI</name>
    <name evidence="9" type="ORF">I2492_01490</name>
    <name evidence="8" type="ORF">I2493_01490</name>
</gene>
<dbReference type="EMBL" id="JADRCQ010000001">
    <property type="protein sequence ID" value="MBK5071688.1"/>
    <property type="molecule type" value="Genomic_DNA"/>
</dbReference>
<keyword evidence="6 7" id="KW-0413">Isomerase</keyword>
<organism evidence="9 10">
    <name type="scientific">Limnobaculum xujianqingii</name>
    <dbReference type="NCBI Taxonomy" id="2738837"/>
    <lineage>
        <taxon>Bacteria</taxon>
        <taxon>Pseudomonadati</taxon>
        <taxon>Pseudomonadota</taxon>
        <taxon>Gammaproteobacteria</taxon>
        <taxon>Enterobacterales</taxon>
        <taxon>Budviciaceae</taxon>
        <taxon>Limnobaculum</taxon>
    </lineage>
</organism>
<dbReference type="CDD" id="cd20491">
    <property type="entry name" value="cupin_KduI_C"/>
    <property type="match status" value="1"/>
</dbReference>
<evidence type="ECO:0000313" key="8">
    <source>
        <dbReference type="EMBL" id="MBK5071688.1"/>
    </source>
</evidence>
<comment type="caution">
    <text evidence="9">The sequence shown here is derived from an EMBL/GenBank/DDBJ whole genome shotgun (WGS) entry which is preliminary data.</text>
</comment>
<dbReference type="RefSeq" id="WP_140920354.1">
    <property type="nucleotide sequence ID" value="NZ_JABMLK010000002.1"/>
</dbReference>
<dbReference type="Gene3D" id="2.60.120.520">
    <property type="entry name" value="pectin degrading enzyme 5-keto 4- deoxyuronate isomerase, domain 1"/>
    <property type="match status" value="1"/>
</dbReference>
<dbReference type="InterPro" id="IPR027449">
    <property type="entry name" value="KduI_N"/>
</dbReference>
<reference evidence="9 11" key="1">
    <citation type="submission" date="2020-11" db="EMBL/GenBank/DDBJ databases">
        <title>Insectihabitans protaetiae gen. nov. sp. nov. and Insectihabitans allomyrinae sp. nov., isolated from larvae of Protaetia brevitarsis seulensis and Allomyrina dichotoma, respectively.</title>
        <authorList>
            <person name="Lee S.D."/>
            <person name="Byeon Y.-S."/>
            <person name="Kim S.-M."/>
            <person name="Yang H.L."/>
            <person name="Kim I.S."/>
        </authorList>
    </citation>
    <scope>NUCLEOTIDE SEQUENCE</scope>
    <source>
        <strain evidence="9">CWB-B4</strain>
        <strain evidence="8 11">CWB-B43</strain>
    </source>
</reference>
<evidence type="ECO:0000313" key="10">
    <source>
        <dbReference type="Proteomes" id="UP000807542"/>
    </source>
</evidence>
<dbReference type="PANTHER" id="PTHR38461">
    <property type="entry name" value="4-DEOXY-L-THREO-5-HEXOSULOSE-URONATE KETOL-ISOMERASE"/>
    <property type="match status" value="1"/>
</dbReference>
<comment type="similarity">
    <text evidence="3 7">Belongs to the KduI family.</text>
</comment>
<dbReference type="EMBL" id="JADRCP010000001">
    <property type="protein sequence ID" value="MBK5174997.1"/>
    <property type="molecule type" value="Genomic_DNA"/>
</dbReference>
<evidence type="ECO:0000313" key="11">
    <source>
        <dbReference type="Proteomes" id="UP001296969"/>
    </source>
</evidence>
<protein>
    <recommendedName>
        <fullName evidence="7">4-deoxy-L-threo-5-hexosulose-uronate ketol-isomerase</fullName>
        <ecNumber evidence="7">5.3.1.17</ecNumber>
    </recommendedName>
    <alternativeName>
        <fullName evidence="7">5-keto-4-deoxyuronate isomerase</fullName>
    </alternativeName>
    <alternativeName>
        <fullName evidence="7">DKI isomerase</fullName>
    </alternativeName>
</protein>
<keyword evidence="11" id="KW-1185">Reference proteome</keyword>
<dbReference type="GO" id="GO:0008697">
    <property type="term" value="F:4-deoxy-L-threo-5-hexosulose-uronate ketol-isomerase activity"/>
    <property type="evidence" value="ECO:0007669"/>
    <property type="project" value="UniProtKB-UniRule"/>
</dbReference>
<feature type="binding site" evidence="7">
    <location>
        <position position="198"/>
    </location>
    <ligand>
        <name>Zn(2+)</name>
        <dbReference type="ChEBI" id="CHEBI:29105"/>
    </ligand>
</feature>
<dbReference type="FunFam" id="2.60.120.520:FF:000001">
    <property type="entry name" value="4-deoxy-L-threo-5-hexosulose-uronate ketol-isomerase"/>
    <property type="match status" value="1"/>
</dbReference>
<dbReference type="Proteomes" id="UP000807542">
    <property type="component" value="Unassembled WGS sequence"/>
</dbReference>
<dbReference type="EC" id="5.3.1.17" evidence="7"/>
<keyword evidence="4 7" id="KW-0479">Metal-binding</keyword>
<feature type="binding site" evidence="7">
    <location>
        <position position="196"/>
    </location>
    <ligand>
        <name>Zn(2+)</name>
        <dbReference type="ChEBI" id="CHEBI:29105"/>
    </ligand>
</feature>
<comment type="pathway">
    <text evidence="2 7">Glycan metabolism; pectin degradation; 2-dehydro-3-deoxy-D-gluconate from pectin: step 4/5.</text>
</comment>
<evidence type="ECO:0000256" key="7">
    <source>
        <dbReference type="HAMAP-Rule" id="MF_00687"/>
    </source>
</evidence>
<dbReference type="InterPro" id="IPR014710">
    <property type="entry name" value="RmlC-like_jellyroll"/>
</dbReference>
<evidence type="ECO:0000256" key="6">
    <source>
        <dbReference type="ARBA" id="ARBA00023235"/>
    </source>
</evidence>
<dbReference type="GO" id="GO:0045490">
    <property type="term" value="P:pectin catabolic process"/>
    <property type="evidence" value="ECO:0007669"/>
    <property type="project" value="UniProtKB-UniRule"/>
</dbReference>
<comment type="catalytic activity">
    <reaction evidence="1 7">
        <text>5-dehydro-4-deoxy-D-glucuronate = 3-deoxy-D-glycero-2,5-hexodiulosonate</text>
        <dbReference type="Rhea" id="RHEA:23896"/>
        <dbReference type="ChEBI" id="CHEBI:17117"/>
        <dbReference type="ChEBI" id="CHEBI:29071"/>
        <dbReference type="EC" id="5.3.1.17"/>
    </reaction>
</comment>
<evidence type="ECO:0000256" key="4">
    <source>
        <dbReference type="ARBA" id="ARBA00022723"/>
    </source>
</evidence>
<dbReference type="SUPFAM" id="SSF51182">
    <property type="entry name" value="RmlC-like cupins"/>
    <property type="match status" value="1"/>
</dbReference>
<accession>A0A9D7AFB2</accession>
<feature type="binding site" evidence="7">
    <location>
        <position position="245"/>
    </location>
    <ligand>
        <name>Zn(2+)</name>
        <dbReference type="ChEBI" id="CHEBI:29105"/>
    </ligand>
</feature>
<evidence type="ECO:0000256" key="2">
    <source>
        <dbReference type="ARBA" id="ARBA00005148"/>
    </source>
</evidence>
<name>A0A9D7AFB2_9GAMM</name>
<dbReference type="Proteomes" id="UP001296969">
    <property type="component" value="Unassembled WGS sequence"/>
</dbReference>
<proteinExistence type="inferred from homology"/>
<evidence type="ECO:0000256" key="5">
    <source>
        <dbReference type="ARBA" id="ARBA00022833"/>
    </source>
</evidence>
<dbReference type="GO" id="GO:0008270">
    <property type="term" value="F:zinc ion binding"/>
    <property type="evidence" value="ECO:0007669"/>
    <property type="project" value="UniProtKB-UniRule"/>
</dbReference>
<dbReference type="GO" id="GO:0019698">
    <property type="term" value="P:D-galacturonate catabolic process"/>
    <property type="evidence" value="ECO:0007669"/>
    <property type="project" value="TreeGrafter"/>
</dbReference>